<protein>
    <submittedName>
        <fullName evidence="1">Uncharacterized protein</fullName>
    </submittedName>
</protein>
<evidence type="ECO:0000313" key="2">
    <source>
        <dbReference type="Proteomes" id="UP001431181"/>
    </source>
</evidence>
<sequence length="250" mass="28694">MPNQNQEFTPSTNPMTDTAQDIFATVLNQRLQSGVLEQAITKKVDALIEDVASDVFRSYGDVGKALKEQFSKAIMPTLESMGDLPTYHEFVSNRLKLAAQNFYDNRLTEVMDAELKEIMSELPEEITLSWLVEQIVKEAQEYEDEPEGEITLIIEERRYGSFINIYLDKEAGKEKRECDYDLHLHQNKETSKWEIIGLRVDGREAGAQLSIGNLYNTDKILFNIYAMKGQIKLDQGDDADDYETSWSNWD</sequence>
<dbReference type="Proteomes" id="UP001431181">
    <property type="component" value="Unassembled WGS sequence"/>
</dbReference>
<gene>
    <name evidence="1" type="ORF">ONZ52_11895</name>
</gene>
<proteinExistence type="predicted"/>
<comment type="caution">
    <text evidence="1">The sequence shown here is derived from an EMBL/GenBank/DDBJ whole genome shotgun (WGS) entry which is preliminary data.</text>
</comment>
<reference evidence="1" key="1">
    <citation type="submission" date="2022-11" db="EMBL/GenBank/DDBJ databases">
        <title>Marinomonas sp. nov., isolated from marine algae.</title>
        <authorList>
            <person name="Choi D.G."/>
            <person name="Kim J.M."/>
            <person name="Lee J.K."/>
            <person name="Baek J.H."/>
            <person name="Jeon C.O."/>
        </authorList>
    </citation>
    <scope>NUCLEOTIDE SEQUENCE</scope>
    <source>
        <strain evidence="1">KJ51-3</strain>
    </source>
</reference>
<dbReference type="EMBL" id="JAPEUL010000007">
    <property type="protein sequence ID" value="MCW4629619.1"/>
    <property type="molecule type" value="Genomic_DNA"/>
</dbReference>
<organism evidence="1 2">
    <name type="scientific">Marinomonas rhodophyticola</name>
    <dbReference type="NCBI Taxonomy" id="2992803"/>
    <lineage>
        <taxon>Bacteria</taxon>
        <taxon>Pseudomonadati</taxon>
        <taxon>Pseudomonadota</taxon>
        <taxon>Gammaproteobacteria</taxon>
        <taxon>Oceanospirillales</taxon>
        <taxon>Oceanospirillaceae</taxon>
        <taxon>Marinomonas</taxon>
    </lineage>
</organism>
<accession>A0ABT3KGF1</accession>
<evidence type="ECO:0000313" key="1">
    <source>
        <dbReference type="EMBL" id="MCW4629619.1"/>
    </source>
</evidence>
<dbReference type="RefSeq" id="WP_265218828.1">
    <property type="nucleotide sequence ID" value="NZ_JAPEUL010000007.1"/>
</dbReference>
<keyword evidence="2" id="KW-1185">Reference proteome</keyword>
<name>A0ABT3KGF1_9GAMM</name>